<dbReference type="AlphaFoldDB" id="A0A0E9TDB7"/>
<evidence type="ECO:0000313" key="1">
    <source>
        <dbReference type="EMBL" id="JAH51596.1"/>
    </source>
</evidence>
<proteinExistence type="predicted"/>
<organism evidence="1">
    <name type="scientific">Anguilla anguilla</name>
    <name type="common">European freshwater eel</name>
    <name type="synonym">Muraena anguilla</name>
    <dbReference type="NCBI Taxonomy" id="7936"/>
    <lineage>
        <taxon>Eukaryota</taxon>
        <taxon>Metazoa</taxon>
        <taxon>Chordata</taxon>
        <taxon>Craniata</taxon>
        <taxon>Vertebrata</taxon>
        <taxon>Euteleostomi</taxon>
        <taxon>Actinopterygii</taxon>
        <taxon>Neopterygii</taxon>
        <taxon>Teleostei</taxon>
        <taxon>Anguilliformes</taxon>
        <taxon>Anguillidae</taxon>
        <taxon>Anguilla</taxon>
    </lineage>
</organism>
<dbReference type="EMBL" id="GBXM01056981">
    <property type="protein sequence ID" value="JAH51596.1"/>
    <property type="molecule type" value="Transcribed_RNA"/>
</dbReference>
<reference evidence="1" key="2">
    <citation type="journal article" date="2015" name="Fish Shellfish Immunol.">
        <title>Early steps in the European eel (Anguilla anguilla)-Vibrio vulnificus interaction in the gills: Role of the RtxA13 toxin.</title>
        <authorList>
            <person name="Callol A."/>
            <person name="Pajuelo D."/>
            <person name="Ebbesson L."/>
            <person name="Teles M."/>
            <person name="MacKenzie S."/>
            <person name="Amaro C."/>
        </authorList>
    </citation>
    <scope>NUCLEOTIDE SEQUENCE</scope>
</reference>
<reference evidence="1" key="1">
    <citation type="submission" date="2014-11" db="EMBL/GenBank/DDBJ databases">
        <authorList>
            <person name="Amaro Gonzalez C."/>
        </authorList>
    </citation>
    <scope>NUCLEOTIDE SEQUENCE</scope>
</reference>
<protein>
    <submittedName>
        <fullName evidence="1">Uncharacterized protein</fullName>
    </submittedName>
</protein>
<sequence length="55" mass="6485">MNKRFKNVKLTAYNKVIRTDNKILTVHTVAVICPSPRRRKERNLRGRFIGIFQVS</sequence>
<accession>A0A0E9TDB7</accession>
<name>A0A0E9TDB7_ANGAN</name>